<dbReference type="Gene3D" id="3.40.50.1820">
    <property type="entry name" value="alpha/beta hydrolase"/>
    <property type="match status" value="1"/>
</dbReference>
<feature type="domain" description="Xaa-Pro dipeptidyl-peptidase-like" evidence="1">
    <location>
        <begin position="20"/>
        <end position="155"/>
    </location>
</feature>
<dbReference type="Pfam" id="PF02129">
    <property type="entry name" value="Peptidase_S15"/>
    <property type="match status" value="1"/>
</dbReference>
<dbReference type="Gene3D" id="1.10.10.800">
    <property type="match status" value="1"/>
</dbReference>
<dbReference type="InterPro" id="IPR000383">
    <property type="entry name" value="Xaa-Pro-like_dom"/>
</dbReference>
<accession>A0A3N6PUQ9</accession>
<evidence type="ECO:0000313" key="2">
    <source>
        <dbReference type="EMBL" id="RQH43376.1"/>
    </source>
</evidence>
<dbReference type="GO" id="GO:0016787">
    <property type="term" value="F:hydrolase activity"/>
    <property type="evidence" value="ECO:0007669"/>
    <property type="project" value="UniProtKB-KW"/>
</dbReference>
<dbReference type="PANTHER" id="PTHR47751:SF1">
    <property type="entry name" value="SUPERFAMILY HYDROLASE, PUTATIVE (AFU_ORTHOLOGUE AFUA_2G16580)-RELATED"/>
    <property type="match status" value="1"/>
</dbReference>
<gene>
    <name evidence="2" type="ORF">D5R40_12955</name>
</gene>
<organism evidence="2 3">
    <name type="scientific">Okeania hirsuta</name>
    <dbReference type="NCBI Taxonomy" id="1458930"/>
    <lineage>
        <taxon>Bacteria</taxon>
        <taxon>Bacillati</taxon>
        <taxon>Cyanobacteriota</taxon>
        <taxon>Cyanophyceae</taxon>
        <taxon>Oscillatoriophycideae</taxon>
        <taxon>Oscillatoriales</taxon>
        <taxon>Microcoleaceae</taxon>
        <taxon>Okeania</taxon>
    </lineage>
</organism>
<evidence type="ECO:0000259" key="1">
    <source>
        <dbReference type="Pfam" id="PF02129"/>
    </source>
</evidence>
<dbReference type="InterPro" id="IPR051411">
    <property type="entry name" value="Polyketide_trans_af380"/>
</dbReference>
<protein>
    <submittedName>
        <fullName evidence="2">Alpha/beta hydrolase</fullName>
    </submittedName>
</protein>
<dbReference type="AlphaFoldDB" id="A0A3N6PUQ9"/>
<reference evidence="2 3" key="1">
    <citation type="journal article" date="2018" name="ACS Chem. Biol.">
        <title>Ketoreductase domain dysfunction expands chemodiversity: malyngamide biosynthesis in the cyanobacterium Okeania hirsuta.</title>
        <authorList>
            <person name="Moss N.A."/>
            <person name="Leao T."/>
            <person name="Rankin M."/>
            <person name="McCullough T.M."/>
            <person name="Qu P."/>
            <person name="Korobeynikov A."/>
            <person name="Smith J.L."/>
            <person name="Gerwick L."/>
            <person name="Gerwick W.H."/>
        </authorList>
    </citation>
    <scope>NUCLEOTIDE SEQUENCE [LARGE SCALE GENOMIC DNA]</scope>
    <source>
        <strain evidence="2 3">PAB10Feb10-1</strain>
    </source>
</reference>
<keyword evidence="3" id="KW-1185">Reference proteome</keyword>
<dbReference type="OrthoDB" id="9805123at2"/>
<comment type="caution">
    <text evidence="2">The sequence shown here is derived from an EMBL/GenBank/DDBJ whole genome shotgun (WGS) entry which is preliminary data.</text>
</comment>
<dbReference type="RefSeq" id="WP_124154728.1">
    <property type="nucleotide sequence ID" value="NZ_CAWOLW010000579.1"/>
</dbReference>
<dbReference type="InterPro" id="IPR029058">
    <property type="entry name" value="AB_hydrolase_fold"/>
</dbReference>
<sequence>MMKLQNLKSGKNDITFKSQGLNLSAHLYTPEGFDPNGSYPAIVFSSAFNQVKEQTGAVYGPELAERGYVMIVFDHIGYGDSEGEIRNNENAFVKIESIRDAVSFMGTLPFVDRDNLFGIGVCASGGYMALTATTDKRLKAIASVSGMMGNKASYFEAMDRETVTALIARQNAGRQKAYETGVVEYVDALGMGAEVEAVKNGATPSEGYDYYMTKRAGAETYPNYSHLSPSFMLEAPMLADATSYAPYLYTPYIGIIGEKAMEPASGVLMTGPLTKTFFDKASDPKQFVEIEGASHVDLYDRDEFVSRAIDAMDGFFKKHGGAQTKAQP</sequence>
<dbReference type="EMBL" id="RCBY01000062">
    <property type="protein sequence ID" value="RQH43376.1"/>
    <property type="molecule type" value="Genomic_DNA"/>
</dbReference>
<keyword evidence="2" id="KW-0378">Hydrolase</keyword>
<name>A0A3N6PUQ9_9CYAN</name>
<evidence type="ECO:0000313" key="3">
    <source>
        <dbReference type="Proteomes" id="UP000269154"/>
    </source>
</evidence>
<dbReference type="Proteomes" id="UP000269154">
    <property type="component" value="Unassembled WGS sequence"/>
</dbReference>
<dbReference type="SUPFAM" id="SSF53474">
    <property type="entry name" value="alpha/beta-Hydrolases"/>
    <property type="match status" value="1"/>
</dbReference>
<proteinExistence type="predicted"/>
<dbReference type="PANTHER" id="PTHR47751">
    <property type="entry name" value="SUPERFAMILY HYDROLASE, PUTATIVE (AFU_ORTHOLOGUE AFUA_2G16580)-RELATED"/>
    <property type="match status" value="1"/>
</dbReference>